<evidence type="ECO:0000313" key="2">
    <source>
        <dbReference type="EMBL" id="SIN96136.1"/>
    </source>
</evidence>
<dbReference type="Proteomes" id="UP000184932">
    <property type="component" value="Unassembled WGS sequence"/>
</dbReference>
<dbReference type="EMBL" id="FSRL01000001">
    <property type="protein sequence ID" value="SIN96136.1"/>
    <property type="molecule type" value="Genomic_DNA"/>
</dbReference>
<name>A0A1N6FLM3_9RHOB</name>
<evidence type="ECO:0000313" key="3">
    <source>
        <dbReference type="Proteomes" id="UP000184932"/>
    </source>
</evidence>
<sequence>MSDMTMGDLRRAAQVFTPDLGPAGISASARILTARGERRLGDLEPGERIISRTSGMIRLAGLTRFDCEACPIALAPHALGNGRPSDLVHVSPAQKLLLRDWRAKLLFGSAAALAPAAALVDNGYITRTPRLTGMEMVTLHFDAPQILYIGMLECAFEPDEASQAA</sequence>
<gene>
    <name evidence="2" type="ORF">SAMN05444002_1769</name>
</gene>
<keyword evidence="3" id="KW-1185">Reference proteome</keyword>
<dbReference type="RefSeq" id="WP_084192965.1">
    <property type="nucleotide sequence ID" value="NZ_FSRL01000001.1"/>
</dbReference>
<reference evidence="3" key="1">
    <citation type="submission" date="2016-11" db="EMBL/GenBank/DDBJ databases">
        <authorList>
            <person name="Varghese N."/>
            <person name="Submissions S."/>
        </authorList>
    </citation>
    <scope>NUCLEOTIDE SEQUENCE [LARGE SCALE GENOMIC DNA]</scope>
    <source>
        <strain evidence="3">DSM 29440</strain>
    </source>
</reference>
<dbReference type="InterPro" id="IPR028992">
    <property type="entry name" value="Hedgehog/Intein_dom"/>
</dbReference>
<dbReference type="AlphaFoldDB" id="A0A1N6FLM3"/>
<organism evidence="2 3">
    <name type="scientific">Vannielia litorea</name>
    <dbReference type="NCBI Taxonomy" id="1217970"/>
    <lineage>
        <taxon>Bacteria</taxon>
        <taxon>Pseudomonadati</taxon>
        <taxon>Pseudomonadota</taxon>
        <taxon>Alphaproteobacteria</taxon>
        <taxon>Rhodobacterales</taxon>
        <taxon>Paracoccaceae</taxon>
        <taxon>Vannielia</taxon>
    </lineage>
</organism>
<dbReference type="STRING" id="1217970.SAMN05444002_1769"/>
<accession>A0A1N6FLM3</accession>
<dbReference type="Pfam" id="PF13403">
    <property type="entry name" value="Hint_2"/>
    <property type="match status" value="1"/>
</dbReference>
<feature type="domain" description="Hedgehog/Intein (Hint)" evidence="1">
    <location>
        <begin position="27"/>
        <end position="151"/>
    </location>
</feature>
<evidence type="ECO:0000259" key="1">
    <source>
        <dbReference type="Pfam" id="PF13403"/>
    </source>
</evidence>
<protein>
    <submittedName>
        <fullName evidence="2">Hint domain-containing protein</fullName>
    </submittedName>
</protein>
<dbReference type="OrthoDB" id="7873527at2"/>
<proteinExistence type="predicted"/>